<protein>
    <submittedName>
        <fullName evidence="2">Uncharacterized protein</fullName>
    </submittedName>
</protein>
<dbReference type="RefSeq" id="WP_170116597.1">
    <property type="nucleotide sequence ID" value="NZ_QKYV01000004.1"/>
</dbReference>
<name>A0A2W7I6I0_9FLAO</name>
<feature type="region of interest" description="Disordered" evidence="1">
    <location>
        <begin position="1"/>
        <end position="50"/>
    </location>
</feature>
<gene>
    <name evidence="2" type="ORF">LX95_01813</name>
</gene>
<evidence type="ECO:0000313" key="2">
    <source>
        <dbReference type="EMBL" id="PZW40745.1"/>
    </source>
</evidence>
<dbReference type="Proteomes" id="UP000249542">
    <property type="component" value="Unassembled WGS sequence"/>
</dbReference>
<accession>A0A2W7I6I0</accession>
<keyword evidence="3" id="KW-1185">Reference proteome</keyword>
<evidence type="ECO:0000256" key="1">
    <source>
        <dbReference type="SAM" id="MobiDB-lite"/>
    </source>
</evidence>
<evidence type="ECO:0000313" key="3">
    <source>
        <dbReference type="Proteomes" id="UP000249542"/>
    </source>
</evidence>
<dbReference type="AlphaFoldDB" id="A0A2W7I6I0"/>
<organism evidence="2 3">
    <name type="scientific">Mesonia algae</name>
    <dbReference type="NCBI Taxonomy" id="213248"/>
    <lineage>
        <taxon>Bacteria</taxon>
        <taxon>Pseudomonadati</taxon>
        <taxon>Bacteroidota</taxon>
        <taxon>Flavobacteriia</taxon>
        <taxon>Flavobacteriales</taxon>
        <taxon>Flavobacteriaceae</taxon>
        <taxon>Mesonia</taxon>
    </lineage>
</organism>
<sequence length="50" mass="5598">MSKKDEKQKENSKNTEMNPPNAGKTVHSEKDNSTKKGVQYNSGDKSKKSE</sequence>
<proteinExistence type="predicted"/>
<feature type="compositionally biased region" description="Basic and acidic residues" evidence="1">
    <location>
        <begin position="1"/>
        <end position="13"/>
    </location>
</feature>
<reference evidence="2 3" key="1">
    <citation type="submission" date="2018-06" db="EMBL/GenBank/DDBJ databases">
        <title>Genomic Encyclopedia of Archaeal and Bacterial Type Strains, Phase II (KMG-II): from individual species to whole genera.</title>
        <authorList>
            <person name="Goeker M."/>
        </authorList>
    </citation>
    <scope>NUCLEOTIDE SEQUENCE [LARGE SCALE GENOMIC DNA]</scope>
    <source>
        <strain evidence="2 3">DSM 15361</strain>
    </source>
</reference>
<dbReference type="EMBL" id="QKYV01000004">
    <property type="protein sequence ID" value="PZW40745.1"/>
    <property type="molecule type" value="Genomic_DNA"/>
</dbReference>
<comment type="caution">
    <text evidence="2">The sequence shown here is derived from an EMBL/GenBank/DDBJ whole genome shotgun (WGS) entry which is preliminary data.</text>
</comment>